<evidence type="ECO:0000313" key="1">
    <source>
        <dbReference type="EMBL" id="EHJ12707.1"/>
    </source>
</evidence>
<dbReference type="Proteomes" id="UP000003477">
    <property type="component" value="Unassembled WGS sequence"/>
</dbReference>
<sequence>MIERKVNIRRNPPSTFLKRIEQEGGVPRETDGVKVIKAVFSATKEKLSDAMRKEIEAVLPDDIKEIWKTA</sequence>
<evidence type="ECO:0000313" key="2">
    <source>
        <dbReference type="Proteomes" id="UP000003477"/>
    </source>
</evidence>
<protein>
    <recommendedName>
        <fullName evidence="3">DUF2267 domain-containing protein</fullName>
    </recommendedName>
</protein>
<reference evidence="1 2" key="1">
    <citation type="journal article" date="2011" name="Front. Microbiol.">
        <title>Two Strains of Crocosphaera watsonii with Highly Conserved Genomes are Distinguished by Strain-Specific Features.</title>
        <authorList>
            <person name="Bench S.R."/>
            <person name="Ilikchyan I.N."/>
            <person name="Tripp H.J."/>
            <person name="Zehr J.P."/>
        </authorList>
    </citation>
    <scope>NUCLEOTIDE SEQUENCE [LARGE SCALE GENOMIC DNA]</scope>
    <source>
        <strain evidence="1 2">WH 0003</strain>
    </source>
</reference>
<dbReference type="InterPro" id="IPR038282">
    <property type="entry name" value="DUF2267_sf"/>
</dbReference>
<dbReference type="GeneID" id="88766293"/>
<accession>G5J568</accession>
<evidence type="ECO:0008006" key="3">
    <source>
        <dbReference type="Google" id="ProtNLM"/>
    </source>
</evidence>
<name>G5J568_CROWT</name>
<dbReference type="Gene3D" id="1.10.490.110">
    <property type="entry name" value="Uncharacterized conserved protein DUF2267"/>
    <property type="match status" value="1"/>
</dbReference>
<dbReference type="Pfam" id="PF10025">
    <property type="entry name" value="DUF2267"/>
    <property type="match status" value="1"/>
</dbReference>
<dbReference type="AlphaFoldDB" id="G5J568"/>
<organism evidence="1 2">
    <name type="scientific">Crocosphaera watsonii WH 0003</name>
    <dbReference type="NCBI Taxonomy" id="423471"/>
    <lineage>
        <taxon>Bacteria</taxon>
        <taxon>Bacillati</taxon>
        <taxon>Cyanobacteriota</taxon>
        <taxon>Cyanophyceae</taxon>
        <taxon>Oscillatoriophycideae</taxon>
        <taxon>Chroococcales</taxon>
        <taxon>Aphanothecaceae</taxon>
        <taxon>Crocosphaera</taxon>
    </lineage>
</organism>
<dbReference type="PATRIC" id="fig|423471.3.peg.2479"/>
<comment type="caution">
    <text evidence="1">The sequence shown here is derived from an EMBL/GenBank/DDBJ whole genome shotgun (WGS) entry which is preliminary data.</text>
</comment>
<dbReference type="RefSeq" id="WP_007305541.1">
    <property type="nucleotide sequence ID" value="NZ_AESD01000384.1"/>
</dbReference>
<dbReference type="EMBL" id="AESD01000384">
    <property type="protein sequence ID" value="EHJ12707.1"/>
    <property type="molecule type" value="Genomic_DNA"/>
</dbReference>
<dbReference type="InterPro" id="IPR018727">
    <property type="entry name" value="DUF2267"/>
</dbReference>
<gene>
    <name evidence="1" type="ORF">CWATWH0003_2633</name>
</gene>
<proteinExistence type="predicted"/>